<evidence type="ECO:0000313" key="1">
    <source>
        <dbReference type="EMBL" id="SFF96415.1"/>
    </source>
</evidence>
<dbReference type="EMBL" id="FONR01000014">
    <property type="protein sequence ID" value="SFF96415.1"/>
    <property type="molecule type" value="Genomic_DNA"/>
</dbReference>
<accession>A0A1I2MXT4</accession>
<name>A0A1I2MXT4_9ACTN</name>
<dbReference type="Proteomes" id="UP000181942">
    <property type="component" value="Unassembled WGS sequence"/>
</dbReference>
<reference evidence="1" key="1">
    <citation type="submission" date="2016-10" db="EMBL/GenBank/DDBJ databases">
        <authorList>
            <person name="de Groot N.N."/>
        </authorList>
    </citation>
    <scope>NUCLEOTIDE SEQUENCE [LARGE SCALE GENOMIC DNA]</scope>
    <source>
        <strain evidence="1">OK461</strain>
    </source>
</reference>
<organism evidence="1">
    <name type="scientific">Streptomyces mirabilis</name>
    <dbReference type="NCBI Taxonomy" id="68239"/>
    <lineage>
        <taxon>Bacteria</taxon>
        <taxon>Bacillati</taxon>
        <taxon>Actinomycetota</taxon>
        <taxon>Actinomycetes</taxon>
        <taxon>Kitasatosporales</taxon>
        <taxon>Streptomycetaceae</taxon>
        <taxon>Streptomyces</taxon>
    </lineage>
</organism>
<sequence>MGAPPLAASSAFDSPSSARNGRTVWYRVASAARIATAAESSASGTGETTSVAALITTARGATSSTARHNAAASRSAPCCSTSSCSSNSTFASRASVRDAFSSCGSVESRSLSVARFAVLISRVAISTENNSSASSIAFASRWRITAVNIAVRLGAAARSRLAALDPSPYRAIAASRFGGICDNFNRPSWNAPISSTRSNDRANAVPVVRVGGRRSRSSSEYRPPAGVTSVATSADNPRLLTFDQTAGPVPVACWDRWDE</sequence>
<protein>
    <submittedName>
        <fullName evidence="1">Uncharacterized protein</fullName>
    </submittedName>
</protein>
<dbReference type="AlphaFoldDB" id="A0A1I2MXT4"/>
<gene>
    <name evidence="1" type="ORF">SAMN02787118_11477</name>
</gene>
<proteinExistence type="predicted"/>